<evidence type="ECO:0000313" key="11">
    <source>
        <dbReference type="Proteomes" id="UP000218627"/>
    </source>
</evidence>
<evidence type="ECO:0000256" key="8">
    <source>
        <dbReference type="RuleBase" id="RU362026"/>
    </source>
</evidence>
<evidence type="ECO:0000256" key="3">
    <source>
        <dbReference type="ARBA" id="ARBA00022679"/>
    </source>
</evidence>
<keyword evidence="5" id="KW-0680">Restriction system</keyword>
<dbReference type="OrthoDB" id="9773571at2"/>
<dbReference type="Proteomes" id="UP000218627">
    <property type="component" value="Unassembled WGS sequence"/>
</dbReference>
<dbReference type="GO" id="GO:0005737">
    <property type="term" value="C:cytoplasm"/>
    <property type="evidence" value="ECO:0007669"/>
    <property type="project" value="TreeGrafter"/>
</dbReference>
<keyword evidence="6" id="KW-0238">DNA-binding</keyword>
<keyword evidence="3" id="KW-0808">Transferase</keyword>
<dbReference type="PRINTS" id="PR00508">
    <property type="entry name" value="S21N4MTFRASE"/>
</dbReference>
<accession>A0A285NNP2</accession>
<dbReference type="InterPro" id="IPR002941">
    <property type="entry name" value="DNA_methylase_N4/N6"/>
</dbReference>
<dbReference type="GO" id="GO:0008170">
    <property type="term" value="F:N-methyltransferase activity"/>
    <property type="evidence" value="ECO:0007669"/>
    <property type="project" value="InterPro"/>
</dbReference>
<dbReference type="InterPro" id="IPR017985">
    <property type="entry name" value="MeTrfase_CN4_CS"/>
</dbReference>
<keyword evidence="11" id="KW-1185">Reference proteome</keyword>
<evidence type="ECO:0000259" key="9">
    <source>
        <dbReference type="Pfam" id="PF01555"/>
    </source>
</evidence>
<comment type="similarity">
    <text evidence="1">Belongs to the N(4)/N(6)-methyltransferase family. N(4) subfamily.</text>
</comment>
<dbReference type="GO" id="GO:0003677">
    <property type="term" value="F:DNA binding"/>
    <property type="evidence" value="ECO:0007669"/>
    <property type="project" value="UniProtKB-KW"/>
</dbReference>
<dbReference type="SUPFAM" id="SSF53335">
    <property type="entry name" value="S-adenosyl-L-methionine-dependent methyltransferases"/>
    <property type="match status" value="1"/>
</dbReference>
<dbReference type="GO" id="GO:0032259">
    <property type="term" value="P:methylation"/>
    <property type="evidence" value="ECO:0007669"/>
    <property type="project" value="UniProtKB-KW"/>
</dbReference>
<dbReference type="CDD" id="cd02440">
    <property type="entry name" value="AdoMet_MTases"/>
    <property type="match status" value="1"/>
</dbReference>
<dbReference type="PANTHER" id="PTHR13370:SF3">
    <property type="entry name" value="TRNA (GUANINE(10)-N2)-METHYLTRANSFERASE HOMOLOG"/>
    <property type="match status" value="1"/>
</dbReference>
<comment type="catalytic activity">
    <reaction evidence="7">
        <text>a 2'-deoxycytidine in DNA + S-adenosyl-L-methionine = an N(4)-methyl-2'-deoxycytidine in DNA + S-adenosyl-L-homocysteine + H(+)</text>
        <dbReference type="Rhea" id="RHEA:16857"/>
        <dbReference type="Rhea" id="RHEA-COMP:11369"/>
        <dbReference type="Rhea" id="RHEA-COMP:13674"/>
        <dbReference type="ChEBI" id="CHEBI:15378"/>
        <dbReference type="ChEBI" id="CHEBI:57856"/>
        <dbReference type="ChEBI" id="CHEBI:59789"/>
        <dbReference type="ChEBI" id="CHEBI:85452"/>
        <dbReference type="ChEBI" id="CHEBI:137933"/>
        <dbReference type="EC" id="2.1.1.113"/>
    </reaction>
</comment>
<keyword evidence="2 10" id="KW-0489">Methyltransferase</keyword>
<dbReference type="Gene3D" id="3.40.50.150">
    <property type="entry name" value="Vaccinia Virus protein VP39"/>
    <property type="match status" value="1"/>
</dbReference>
<dbReference type="PROSITE" id="PS00093">
    <property type="entry name" value="N4_MTASE"/>
    <property type="match status" value="1"/>
</dbReference>
<evidence type="ECO:0000256" key="5">
    <source>
        <dbReference type="ARBA" id="ARBA00022747"/>
    </source>
</evidence>
<evidence type="ECO:0000256" key="7">
    <source>
        <dbReference type="ARBA" id="ARBA00049120"/>
    </source>
</evidence>
<dbReference type="RefSeq" id="WP_096599923.1">
    <property type="nucleotide sequence ID" value="NZ_OBEN01000001.1"/>
</dbReference>
<gene>
    <name evidence="10" type="ORF">SAMN06265353_0064</name>
</gene>
<dbReference type="EC" id="2.1.1.-" evidence="8"/>
<evidence type="ECO:0000256" key="6">
    <source>
        <dbReference type="ARBA" id="ARBA00023125"/>
    </source>
</evidence>
<evidence type="ECO:0000256" key="4">
    <source>
        <dbReference type="ARBA" id="ARBA00022691"/>
    </source>
</evidence>
<dbReference type="PANTHER" id="PTHR13370">
    <property type="entry name" value="RNA METHYLASE-RELATED"/>
    <property type="match status" value="1"/>
</dbReference>
<proteinExistence type="inferred from homology"/>
<name>A0A285NNP2_9AQUI</name>
<dbReference type="GO" id="GO:0009307">
    <property type="term" value="P:DNA restriction-modification system"/>
    <property type="evidence" value="ECO:0007669"/>
    <property type="project" value="UniProtKB-KW"/>
</dbReference>
<sequence>MSAIENFLNKVICGDVLQVLREIPDNSIDLGITSPPYNKKEKNGGWLVSRVIYKGFKDSMPEEEYQAWQVEVLNELHRVIKQGGSFFYNHKVRYEKGKMIHPLEWLSKTKWDLWQEIIWNRKIAGNIRGWRFWHVDERIYWLVKGKPKELKPEHAKLTSVWEIRPETGHKDHPAVFPLELPVRIIYSILGQEKGVVIDPFCGTGTTLVASKLLGKDYIGIDISEEYVRYAQERLAQAHKERQAVLREIALHTTELTFKERKSMGLWNKRSSR</sequence>
<dbReference type="AlphaFoldDB" id="A0A285NNP2"/>
<dbReference type="GO" id="GO:0015667">
    <property type="term" value="F:site-specific DNA-methyltransferase (cytosine-N4-specific) activity"/>
    <property type="evidence" value="ECO:0007669"/>
    <property type="project" value="UniProtKB-EC"/>
</dbReference>
<evidence type="ECO:0000256" key="2">
    <source>
        <dbReference type="ARBA" id="ARBA00022603"/>
    </source>
</evidence>
<evidence type="ECO:0000313" key="10">
    <source>
        <dbReference type="EMBL" id="SNZ10828.1"/>
    </source>
</evidence>
<keyword evidence="4" id="KW-0949">S-adenosyl-L-methionine</keyword>
<feature type="domain" description="DNA methylase N-4/N-6" evidence="9">
    <location>
        <begin position="28"/>
        <end position="232"/>
    </location>
</feature>
<evidence type="ECO:0000256" key="1">
    <source>
        <dbReference type="ARBA" id="ARBA00010203"/>
    </source>
</evidence>
<reference evidence="11" key="1">
    <citation type="submission" date="2017-09" db="EMBL/GenBank/DDBJ databases">
        <authorList>
            <person name="Varghese N."/>
            <person name="Submissions S."/>
        </authorList>
    </citation>
    <scope>NUCLEOTIDE SEQUENCE [LARGE SCALE GENOMIC DNA]</scope>
    <source>
        <strain evidence="11">DSM 2913</strain>
    </source>
</reference>
<organism evidence="10 11">
    <name type="scientific">Hydrogenobacter hydrogenophilus</name>
    <dbReference type="NCBI Taxonomy" id="35835"/>
    <lineage>
        <taxon>Bacteria</taxon>
        <taxon>Pseudomonadati</taxon>
        <taxon>Aquificota</taxon>
        <taxon>Aquificia</taxon>
        <taxon>Aquificales</taxon>
        <taxon>Aquificaceae</taxon>
        <taxon>Hydrogenobacter</taxon>
    </lineage>
</organism>
<dbReference type="InterPro" id="IPR001091">
    <property type="entry name" value="RM_Methyltransferase"/>
</dbReference>
<protein>
    <recommendedName>
        <fullName evidence="8">Methyltransferase</fullName>
        <ecNumber evidence="8">2.1.1.-</ecNumber>
    </recommendedName>
</protein>
<dbReference type="EMBL" id="OBEN01000001">
    <property type="protein sequence ID" value="SNZ10828.1"/>
    <property type="molecule type" value="Genomic_DNA"/>
</dbReference>
<dbReference type="Pfam" id="PF01555">
    <property type="entry name" value="N6_N4_Mtase"/>
    <property type="match status" value="1"/>
</dbReference>
<dbReference type="InterPro" id="IPR029063">
    <property type="entry name" value="SAM-dependent_MTases_sf"/>
</dbReference>